<dbReference type="InterPro" id="IPR052155">
    <property type="entry name" value="Biofilm_reg_signaling"/>
</dbReference>
<evidence type="ECO:0000259" key="7">
    <source>
        <dbReference type="PROSITE" id="PS50887"/>
    </source>
</evidence>
<protein>
    <submittedName>
        <fullName evidence="8">Diguanylate cyclase (GGDEF) domain</fullName>
    </submittedName>
</protein>
<dbReference type="InterPro" id="IPR029787">
    <property type="entry name" value="Nucleotide_cyclase"/>
</dbReference>
<dbReference type="SMART" id="SM00267">
    <property type="entry name" value="GGDEF"/>
    <property type="match status" value="1"/>
</dbReference>
<dbReference type="PANTHER" id="PTHR44757">
    <property type="entry name" value="DIGUANYLATE CYCLASE DGCP"/>
    <property type="match status" value="1"/>
</dbReference>
<evidence type="ECO:0000256" key="2">
    <source>
        <dbReference type="ARBA" id="ARBA00022692"/>
    </source>
</evidence>
<dbReference type="PANTHER" id="PTHR44757:SF2">
    <property type="entry name" value="BIOFILM ARCHITECTURE MAINTENANCE PROTEIN MBAA"/>
    <property type="match status" value="1"/>
</dbReference>
<dbReference type="EMBL" id="CYHG01000006">
    <property type="protein sequence ID" value="CUB04305.1"/>
    <property type="molecule type" value="Genomic_DNA"/>
</dbReference>
<comment type="subcellular location">
    <subcellularLocation>
        <location evidence="1">Membrane</location>
        <topology evidence="1">Multi-pass membrane protein</topology>
    </subcellularLocation>
</comment>
<organism evidence="8 9">
    <name type="scientific">Marinomonas fungiae</name>
    <dbReference type="NCBI Taxonomy" id="1137284"/>
    <lineage>
        <taxon>Bacteria</taxon>
        <taxon>Pseudomonadati</taxon>
        <taxon>Pseudomonadota</taxon>
        <taxon>Gammaproteobacteria</taxon>
        <taxon>Oceanospirillales</taxon>
        <taxon>Oceanospirillaceae</taxon>
        <taxon>Marinomonas</taxon>
    </lineage>
</organism>
<dbReference type="CDD" id="cd01949">
    <property type="entry name" value="GGDEF"/>
    <property type="match status" value="1"/>
</dbReference>
<dbReference type="SMART" id="SM00091">
    <property type="entry name" value="PAS"/>
    <property type="match status" value="1"/>
</dbReference>
<evidence type="ECO:0000256" key="1">
    <source>
        <dbReference type="ARBA" id="ARBA00004141"/>
    </source>
</evidence>
<evidence type="ECO:0000313" key="8">
    <source>
        <dbReference type="EMBL" id="CUB04305.1"/>
    </source>
</evidence>
<dbReference type="STRING" id="1137284.GCA_001418205_02169"/>
<name>A0A0K6IMG2_9GAMM</name>
<dbReference type="SUPFAM" id="SSF55073">
    <property type="entry name" value="Nucleotide cyclase"/>
    <property type="match status" value="1"/>
</dbReference>
<gene>
    <name evidence="8" type="ORF">Ga0061065_106124</name>
</gene>
<dbReference type="InterPro" id="IPR035965">
    <property type="entry name" value="PAS-like_dom_sf"/>
</dbReference>
<dbReference type="InterPro" id="IPR000160">
    <property type="entry name" value="GGDEF_dom"/>
</dbReference>
<sequence>MSWRTNKTNPFLTYAILLFFIFDGAALGLNIWLTQRVQGQTVELNLAGRQRMLSQKMVKEFLYAPPGAASKEALDTLSHTVSLFDRTLSAFRVGGTTLDTDNHTVTLDAFDQRHYFNIVEKAWGTWVPLRQDLQRYVLNPNPELFLRINKLLDTQSSLLLDYMNELALAIETQARYETGQIRLLQTIALVLGMLNFIAAFWLYRLRLRALEKEQSLIDSLLNEMPSAMVFTDNQGNLIQANPKFTKLLGIDFDVAQQHKIEELITPYPNKQGIWQLSFLASKRAIVKVEKTSVYQDNQHLIVWRIEDVSEEFAEREQLSSLAYKDPLTGLDNRMAFEEQFNLQNQLASSDQLYALMFLDLNNFKQVNDTFGHNKGDLILMEVGFRLKQFANPHFHIARYGGDEFILLLQNISNEERAIAKAEQIVEALKAPYYVGGETLYIDASIGITTFTGKQANTTKIISKADKAMYKAKKNHDGHSVHLVQWNG</sequence>
<dbReference type="InterPro" id="IPR029095">
    <property type="entry name" value="NarX-like_N"/>
</dbReference>
<feature type="domain" description="GGDEF" evidence="7">
    <location>
        <begin position="351"/>
        <end position="485"/>
    </location>
</feature>
<dbReference type="Pfam" id="PF13188">
    <property type="entry name" value="PAS_8"/>
    <property type="match status" value="1"/>
</dbReference>
<evidence type="ECO:0000256" key="4">
    <source>
        <dbReference type="ARBA" id="ARBA00023136"/>
    </source>
</evidence>
<evidence type="ECO:0000256" key="3">
    <source>
        <dbReference type="ARBA" id="ARBA00022989"/>
    </source>
</evidence>
<dbReference type="PROSITE" id="PS50887">
    <property type="entry name" value="GGDEF"/>
    <property type="match status" value="1"/>
</dbReference>
<feature type="domain" description="PAS" evidence="6">
    <location>
        <begin position="213"/>
        <end position="250"/>
    </location>
</feature>
<dbReference type="OrthoDB" id="9812260at2"/>
<evidence type="ECO:0000256" key="5">
    <source>
        <dbReference type="SAM" id="Phobius"/>
    </source>
</evidence>
<dbReference type="PROSITE" id="PS50112">
    <property type="entry name" value="PAS"/>
    <property type="match status" value="1"/>
</dbReference>
<accession>A0A0K6IMG2</accession>
<dbReference type="Proteomes" id="UP000182769">
    <property type="component" value="Unassembled WGS sequence"/>
</dbReference>
<dbReference type="GO" id="GO:0016020">
    <property type="term" value="C:membrane"/>
    <property type="evidence" value="ECO:0007669"/>
    <property type="project" value="UniProtKB-SubCell"/>
</dbReference>
<dbReference type="InterPro" id="IPR000014">
    <property type="entry name" value="PAS"/>
</dbReference>
<keyword evidence="4 5" id="KW-0472">Membrane</keyword>
<feature type="transmembrane region" description="Helical" evidence="5">
    <location>
        <begin position="12"/>
        <end position="33"/>
    </location>
</feature>
<dbReference type="NCBIfam" id="TIGR00254">
    <property type="entry name" value="GGDEF"/>
    <property type="match status" value="1"/>
</dbReference>
<keyword evidence="2 5" id="KW-0812">Transmembrane</keyword>
<dbReference type="InterPro" id="IPR043128">
    <property type="entry name" value="Rev_trsase/Diguanyl_cyclase"/>
</dbReference>
<keyword evidence="9" id="KW-1185">Reference proteome</keyword>
<dbReference type="Pfam" id="PF00990">
    <property type="entry name" value="GGDEF"/>
    <property type="match status" value="1"/>
</dbReference>
<keyword evidence="3 5" id="KW-1133">Transmembrane helix</keyword>
<dbReference type="RefSeq" id="WP_055463244.1">
    <property type="nucleotide sequence ID" value="NZ_CYHG01000006.1"/>
</dbReference>
<dbReference type="Pfam" id="PF13675">
    <property type="entry name" value="PilJ"/>
    <property type="match status" value="1"/>
</dbReference>
<dbReference type="SUPFAM" id="SSF55785">
    <property type="entry name" value="PYP-like sensor domain (PAS domain)"/>
    <property type="match status" value="1"/>
</dbReference>
<evidence type="ECO:0000313" key="9">
    <source>
        <dbReference type="Proteomes" id="UP000182769"/>
    </source>
</evidence>
<dbReference type="CDD" id="cd00130">
    <property type="entry name" value="PAS"/>
    <property type="match status" value="1"/>
</dbReference>
<feature type="transmembrane region" description="Helical" evidence="5">
    <location>
        <begin position="183"/>
        <end position="203"/>
    </location>
</feature>
<evidence type="ECO:0000259" key="6">
    <source>
        <dbReference type="PROSITE" id="PS50112"/>
    </source>
</evidence>
<dbReference type="AlphaFoldDB" id="A0A0K6IMG2"/>
<proteinExistence type="predicted"/>
<reference evidence="9" key="1">
    <citation type="submission" date="2015-08" db="EMBL/GenBank/DDBJ databases">
        <authorList>
            <person name="Varghese N."/>
        </authorList>
    </citation>
    <scope>NUCLEOTIDE SEQUENCE [LARGE SCALE GENOMIC DNA]</scope>
    <source>
        <strain evidence="9">JCM 18476</strain>
    </source>
</reference>
<dbReference type="Gene3D" id="3.30.70.270">
    <property type="match status" value="1"/>
</dbReference>
<dbReference type="Gene3D" id="3.30.450.20">
    <property type="entry name" value="PAS domain"/>
    <property type="match status" value="1"/>
</dbReference>